<dbReference type="SUPFAM" id="SSF54593">
    <property type="entry name" value="Glyoxalase/Bleomycin resistance protein/Dihydroxybiphenyl dioxygenase"/>
    <property type="match status" value="1"/>
</dbReference>
<evidence type="ECO:0000313" key="3">
    <source>
        <dbReference type="Proteomes" id="UP000093807"/>
    </source>
</evidence>
<dbReference type="PANTHER" id="PTHR33990:SF1">
    <property type="entry name" value="PROTEIN YJDN"/>
    <property type="match status" value="1"/>
</dbReference>
<comment type="caution">
    <text evidence="2">The sequence shown here is derived from an EMBL/GenBank/DDBJ whole genome shotgun (WGS) entry which is preliminary data.</text>
</comment>
<dbReference type="Gene3D" id="3.10.180.10">
    <property type="entry name" value="2,3-Dihydroxybiphenyl 1,2-Dioxygenase, domain 1"/>
    <property type="match status" value="1"/>
</dbReference>
<dbReference type="Proteomes" id="UP000093807">
    <property type="component" value="Unassembled WGS sequence"/>
</dbReference>
<dbReference type="InterPro" id="IPR028973">
    <property type="entry name" value="PhnB-like"/>
</dbReference>
<accession>A0A199XNX0</accession>
<proteinExistence type="predicted"/>
<dbReference type="EMBL" id="JMTM01000070">
    <property type="protein sequence ID" value="OAZ02951.1"/>
    <property type="molecule type" value="Genomic_DNA"/>
</dbReference>
<feature type="domain" description="PhnB-like" evidence="1">
    <location>
        <begin position="4"/>
        <end position="137"/>
    </location>
</feature>
<dbReference type="RefSeq" id="WP_064716377.1">
    <property type="nucleotide sequence ID" value="NZ_JMTM01000070.1"/>
</dbReference>
<gene>
    <name evidence="2" type="ORF">FLB_26230</name>
</gene>
<dbReference type="InterPro" id="IPR029068">
    <property type="entry name" value="Glyas_Bleomycin-R_OHBP_Dase"/>
</dbReference>
<evidence type="ECO:0000259" key="1">
    <source>
        <dbReference type="Pfam" id="PF06983"/>
    </source>
</evidence>
<keyword evidence="3" id="KW-1185">Reference proteome</keyword>
<organism evidence="2 3">
    <name type="scientific">Flavobacterium succinicans</name>
    <dbReference type="NCBI Taxonomy" id="29536"/>
    <lineage>
        <taxon>Bacteria</taxon>
        <taxon>Pseudomonadati</taxon>
        <taxon>Bacteroidota</taxon>
        <taxon>Flavobacteriia</taxon>
        <taxon>Flavobacteriales</taxon>
        <taxon>Flavobacteriaceae</taxon>
        <taxon>Flavobacterium</taxon>
    </lineage>
</organism>
<dbReference type="PATRIC" id="fig|29536.5.peg.2721"/>
<dbReference type="Pfam" id="PF06983">
    <property type="entry name" value="3-dmu-9_3-mt"/>
    <property type="match status" value="1"/>
</dbReference>
<evidence type="ECO:0000313" key="2">
    <source>
        <dbReference type="EMBL" id="OAZ02951.1"/>
    </source>
</evidence>
<name>A0A199XNX0_9FLAO</name>
<dbReference type="OrthoDB" id="9795306at2"/>
<dbReference type="AlphaFoldDB" id="A0A199XNX0"/>
<sequence length="145" mass="15873">MTAINPYLIFNGNCEEAFLLYQSVFGGEFPYVGRYGEMPESDGNPSLSEEDSNKIMHISLPIGAHSVLMGSDSNSASGAVTFGQNMSVSINALSREEADRFFNGLSENGVISMPMTDTFWGAYFGMCTDKFGVNWMVNFDEVKEG</sequence>
<dbReference type="CDD" id="cd06588">
    <property type="entry name" value="PhnB_like"/>
    <property type="match status" value="1"/>
</dbReference>
<reference evidence="2 3" key="1">
    <citation type="submission" date="2016-06" db="EMBL/GenBank/DDBJ databases">
        <title>Draft genome sequence of Flavobacterium succinicans strain DD5b.</title>
        <authorList>
            <person name="Poehlein A."/>
            <person name="Daniel R."/>
            <person name="Simeonova D.D."/>
        </authorList>
    </citation>
    <scope>NUCLEOTIDE SEQUENCE [LARGE SCALE GENOMIC DNA]</scope>
    <source>
        <strain evidence="2 3">DD5b</strain>
    </source>
</reference>
<dbReference type="PANTHER" id="PTHR33990">
    <property type="entry name" value="PROTEIN YJDN-RELATED"/>
    <property type="match status" value="1"/>
</dbReference>
<protein>
    <recommendedName>
        <fullName evidence="1">PhnB-like domain-containing protein</fullName>
    </recommendedName>
</protein>